<evidence type="ECO:0000313" key="1">
    <source>
        <dbReference type="EMBL" id="KAF6232230.1"/>
    </source>
</evidence>
<keyword evidence="2" id="KW-1185">Reference proteome</keyword>
<evidence type="ECO:0000313" key="2">
    <source>
        <dbReference type="Proteomes" id="UP000578531"/>
    </source>
</evidence>
<reference evidence="1 2" key="1">
    <citation type="journal article" date="2020" name="Genomics">
        <title>Complete, high-quality genomes from long-read metagenomic sequencing of two wolf lichen thalli reveals enigmatic genome architecture.</title>
        <authorList>
            <person name="McKenzie S.K."/>
            <person name="Walston R.F."/>
            <person name="Allen J.L."/>
        </authorList>
    </citation>
    <scope>NUCLEOTIDE SEQUENCE [LARGE SCALE GENOMIC DNA]</scope>
    <source>
        <strain evidence="1">WasteWater2</strain>
    </source>
</reference>
<dbReference type="RefSeq" id="XP_037161659.1">
    <property type="nucleotide sequence ID" value="XM_037311503.1"/>
</dbReference>
<proteinExistence type="predicted"/>
<name>A0A8H6FPA0_9LECA</name>
<dbReference type="AlphaFoldDB" id="A0A8H6FPA0"/>
<protein>
    <submittedName>
        <fullName evidence="1">Uncharacterized protein</fullName>
    </submittedName>
</protein>
<dbReference type="Proteomes" id="UP000578531">
    <property type="component" value="Unassembled WGS sequence"/>
</dbReference>
<dbReference type="EMBL" id="JACCJC010000050">
    <property type="protein sequence ID" value="KAF6232230.1"/>
    <property type="molecule type" value="Genomic_DNA"/>
</dbReference>
<comment type="caution">
    <text evidence="1">The sequence shown here is derived from an EMBL/GenBank/DDBJ whole genome shotgun (WGS) entry which is preliminary data.</text>
</comment>
<organism evidence="1 2">
    <name type="scientific">Letharia columbiana</name>
    <dbReference type="NCBI Taxonomy" id="112416"/>
    <lineage>
        <taxon>Eukaryota</taxon>
        <taxon>Fungi</taxon>
        <taxon>Dikarya</taxon>
        <taxon>Ascomycota</taxon>
        <taxon>Pezizomycotina</taxon>
        <taxon>Lecanoromycetes</taxon>
        <taxon>OSLEUM clade</taxon>
        <taxon>Lecanoromycetidae</taxon>
        <taxon>Lecanorales</taxon>
        <taxon>Lecanorineae</taxon>
        <taxon>Parmeliaceae</taxon>
        <taxon>Letharia</taxon>
    </lineage>
</organism>
<accession>A0A8H6FPA0</accession>
<gene>
    <name evidence="1" type="ORF">HO173_009613</name>
</gene>
<sequence>MPKEVERPQHQLTVASIARLGSRSKTQLDGWRCAVERHEQIALGQKIAGSEVEMKKWLDGVEKKIGGSGK</sequence>
<dbReference type="GeneID" id="59291264"/>